<organism evidence="5">
    <name type="scientific">Selaginella moellendorffii</name>
    <name type="common">Spikemoss</name>
    <dbReference type="NCBI Taxonomy" id="88036"/>
    <lineage>
        <taxon>Eukaryota</taxon>
        <taxon>Viridiplantae</taxon>
        <taxon>Streptophyta</taxon>
        <taxon>Embryophyta</taxon>
        <taxon>Tracheophyta</taxon>
        <taxon>Lycopodiopsida</taxon>
        <taxon>Selaginellales</taxon>
        <taxon>Selaginellaceae</taxon>
        <taxon>Selaginella</taxon>
    </lineage>
</organism>
<evidence type="ECO:0000256" key="2">
    <source>
        <dbReference type="PROSITE-ProRule" id="PRU00708"/>
    </source>
</evidence>
<dbReference type="Pfam" id="PF01535">
    <property type="entry name" value="PPR"/>
    <property type="match status" value="3"/>
</dbReference>
<feature type="repeat" description="PPR" evidence="2">
    <location>
        <begin position="25"/>
        <end position="59"/>
    </location>
</feature>
<sequence length="214" mass="23198">MVVAYGQSEDVHGAHRLFSQAPHRNVATWNALLSVYARNGHLWAARALFDVMPARDLLSWNTMLAAYAHLGGDDECERGTEVVTSMAWEGTAPDEVSYLCLLVVCNHFGLLHTGCRYFASMASDYGLQPGKEHYSAMAGILGRLGLVHEAEGLITLMPCAADAVSWTALLGACHIHPSRQQLRRAHEAAKKVAALEPHSVAPHILLSAIAAPHE</sequence>
<evidence type="ECO:0008006" key="6">
    <source>
        <dbReference type="Google" id="ProtNLM"/>
    </source>
</evidence>
<dbReference type="PANTHER" id="PTHR47926:SF533">
    <property type="entry name" value="DYW DOMAIN-CONTAINING PROTEIN"/>
    <property type="match status" value="1"/>
</dbReference>
<dbReference type="HOGENOM" id="CLU_002706_0_0_1"/>
<dbReference type="GO" id="GO:0048731">
    <property type="term" value="P:system development"/>
    <property type="evidence" value="ECO:0007669"/>
    <property type="project" value="UniProtKB-ARBA"/>
</dbReference>
<protein>
    <recommendedName>
        <fullName evidence="6">Pentacotripeptide-repeat region of PRORP domain-containing protein</fullName>
    </recommendedName>
</protein>
<evidence type="ECO:0000313" key="5">
    <source>
        <dbReference type="Proteomes" id="UP000001514"/>
    </source>
</evidence>
<dbReference type="Gramene" id="EFJ04867">
    <property type="protein sequence ID" value="EFJ04867"/>
    <property type="gene ID" value="SELMODRAFT_138130"/>
</dbReference>
<dbReference type="PANTHER" id="PTHR47926">
    <property type="entry name" value="PENTATRICOPEPTIDE REPEAT-CONTAINING PROTEIN"/>
    <property type="match status" value="1"/>
</dbReference>
<dbReference type="KEGG" id="smo:SELMODRAFT_138130"/>
<accession>D8T0J3</accession>
<dbReference type="InterPro" id="IPR002885">
    <property type="entry name" value="PPR_rpt"/>
</dbReference>
<dbReference type="eggNOG" id="KOG4197">
    <property type="taxonomic scope" value="Eukaryota"/>
</dbReference>
<dbReference type="AlphaFoldDB" id="D8T0J3"/>
<dbReference type="Proteomes" id="UP000001514">
    <property type="component" value="Unassembled WGS sequence"/>
</dbReference>
<evidence type="ECO:0000313" key="4">
    <source>
        <dbReference type="EMBL" id="EFJ09913.1"/>
    </source>
</evidence>
<dbReference type="InterPro" id="IPR046960">
    <property type="entry name" value="PPR_At4g14850-like_plant"/>
</dbReference>
<dbReference type="GO" id="GO:0003723">
    <property type="term" value="F:RNA binding"/>
    <property type="evidence" value="ECO:0007669"/>
    <property type="project" value="InterPro"/>
</dbReference>
<name>D8T0J3_SELML</name>
<evidence type="ECO:0000313" key="3">
    <source>
        <dbReference type="EMBL" id="EFJ04867.1"/>
    </source>
</evidence>
<dbReference type="NCBIfam" id="TIGR00756">
    <property type="entry name" value="PPR"/>
    <property type="match status" value="1"/>
</dbReference>
<dbReference type="GO" id="GO:0009451">
    <property type="term" value="P:RNA modification"/>
    <property type="evidence" value="ECO:0007669"/>
    <property type="project" value="InterPro"/>
</dbReference>
<dbReference type="EMBL" id="GL377658">
    <property type="protein sequence ID" value="EFJ09913.1"/>
    <property type="molecule type" value="Genomic_DNA"/>
</dbReference>
<dbReference type="PROSITE" id="PS51375">
    <property type="entry name" value="PPR"/>
    <property type="match status" value="1"/>
</dbReference>
<keyword evidence="1" id="KW-0677">Repeat</keyword>
<dbReference type="KEGG" id="smo:SELMODRAFT_129183"/>
<dbReference type="Gramene" id="EFJ09913">
    <property type="protein sequence ID" value="EFJ09913"/>
    <property type="gene ID" value="SELMODRAFT_129183"/>
</dbReference>
<dbReference type="Gene3D" id="1.25.40.10">
    <property type="entry name" value="Tetratricopeptide repeat domain"/>
    <property type="match status" value="2"/>
</dbReference>
<proteinExistence type="predicted"/>
<gene>
    <name evidence="4" type="ORF">SELMODRAFT_129183</name>
    <name evidence="3" type="ORF">SELMODRAFT_138130</name>
</gene>
<reference evidence="4 5" key="1">
    <citation type="journal article" date="2011" name="Science">
        <title>The Selaginella genome identifies genetic changes associated with the evolution of vascular plants.</title>
        <authorList>
            <person name="Banks J.A."/>
            <person name="Nishiyama T."/>
            <person name="Hasebe M."/>
            <person name="Bowman J.L."/>
            <person name="Gribskov M."/>
            <person name="dePamphilis C."/>
            <person name="Albert V.A."/>
            <person name="Aono N."/>
            <person name="Aoyama T."/>
            <person name="Ambrose B.A."/>
            <person name="Ashton N.W."/>
            <person name="Axtell M.J."/>
            <person name="Barker E."/>
            <person name="Barker M.S."/>
            <person name="Bennetzen J.L."/>
            <person name="Bonawitz N.D."/>
            <person name="Chapple C."/>
            <person name="Cheng C."/>
            <person name="Correa L.G."/>
            <person name="Dacre M."/>
            <person name="DeBarry J."/>
            <person name="Dreyer I."/>
            <person name="Elias M."/>
            <person name="Engstrom E.M."/>
            <person name="Estelle M."/>
            <person name="Feng L."/>
            <person name="Finet C."/>
            <person name="Floyd S.K."/>
            <person name="Frommer W.B."/>
            <person name="Fujita T."/>
            <person name="Gramzow L."/>
            <person name="Gutensohn M."/>
            <person name="Harholt J."/>
            <person name="Hattori M."/>
            <person name="Heyl A."/>
            <person name="Hirai T."/>
            <person name="Hiwatashi Y."/>
            <person name="Ishikawa M."/>
            <person name="Iwata M."/>
            <person name="Karol K.G."/>
            <person name="Koehler B."/>
            <person name="Kolukisaoglu U."/>
            <person name="Kubo M."/>
            <person name="Kurata T."/>
            <person name="Lalonde S."/>
            <person name="Li K."/>
            <person name="Li Y."/>
            <person name="Litt A."/>
            <person name="Lyons E."/>
            <person name="Manning G."/>
            <person name="Maruyama T."/>
            <person name="Michael T.P."/>
            <person name="Mikami K."/>
            <person name="Miyazaki S."/>
            <person name="Morinaga S."/>
            <person name="Murata T."/>
            <person name="Mueller-Roeber B."/>
            <person name="Nelson D.R."/>
            <person name="Obara M."/>
            <person name="Oguri Y."/>
            <person name="Olmstead R.G."/>
            <person name="Onodera N."/>
            <person name="Petersen B.L."/>
            <person name="Pils B."/>
            <person name="Prigge M."/>
            <person name="Rensing S.A."/>
            <person name="Riano-Pachon D.M."/>
            <person name="Roberts A.W."/>
            <person name="Sato Y."/>
            <person name="Scheller H.V."/>
            <person name="Schulz B."/>
            <person name="Schulz C."/>
            <person name="Shakirov E.V."/>
            <person name="Shibagaki N."/>
            <person name="Shinohara N."/>
            <person name="Shippen D.E."/>
            <person name="Soerensen I."/>
            <person name="Sotooka R."/>
            <person name="Sugimoto N."/>
            <person name="Sugita M."/>
            <person name="Sumikawa N."/>
            <person name="Tanurdzic M."/>
            <person name="Theissen G."/>
            <person name="Ulvskov P."/>
            <person name="Wakazuki S."/>
            <person name="Weng J.K."/>
            <person name="Willats W.W."/>
            <person name="Wipf D."/>
            <person name="Wolf P.G."/>
            <person name="Yang L."/>
            <person name="Zimmer A.D."/>
            <person name="Zhu Q."/>
            <person name="Mitros T."/>
            <person name="Hellsten U."/>
            <person name="Loque D."/>
            <person name="Otillar R."/>
            <person name="Salamov A."/>
            <person name="Schmutz J."/>
            <person name="Shapiro H."/>
            <person name="Lindquist E."/>
            <person name="Lucas S."/>
            <person name="Rokhsar D."/>
            <person name="Grigoriev I.V."/>
        </authorList>
    </citation>
    <scope>NUCLEOTIDE SEQUENCE [LARGE SCALE GENOMIC DNA]</scope>
</reference>
<dbReference type="STRING" id="88036.D8T0J3"/>
<evidence type="ECO:0000256" key="1">
    <source>
        <dbReference type="ARBA" id="ARBA00022737"/>
    </source>
</evidence>
<dbReference type="InterPro" id="IPR011990">
    <property type="entry name" value="TPR-like_helical_dom_sf"/>
</dbReference>
<keyword evidence="5" id="KW-1185">Reference proteome</keyword>
<dbReference type="EMBL" id="GL377746">
    <property type="protein sequence ID" value="EFJ04867.1"/>
    <property type="molecule type" value="Genomic_DNA"/>
</dbReference>
<dbReference type="InParanoid" id="D8T0J3"/>
<dbReference type="FunFam" id="1.25.40.10:FF:000158">
    <property type="entry name" value="pentatricopeptide repeat-containing protein At2g33680"/>
    <property type="match status" value="1"/>
</dbReference>